<proteinExistence type="inferred from homology"/>
<evidence type="ECO:0000259" key="5">
    <source>
        <dbReference type="Pfam" id="PF01814"/>
    </source>
</evidence>
<evidence type="ECO:0000256" key="3">
    <source>
        <dbReference type="ARBA" id="ARBA00022723"/>
    </source>
</evidence>
<keyword evidence="3" id="KW-0479">Metal-binding</keyword>
<dbReference type="OrthoDB" id="5296936at2"/>
<feature type="domain" description="Hemerythrin-like" evidence="5">
    <location>
        <begin position="15"/>
        <end position="124"/>
    </location>
</feature>
<dbReference type="InterPro" id="IPR016131">
    <property type="entry name" value="Haemerythrin_Fe_BS"/>
</dbReference>
<dbReference type="InterPro" id="IPR012312">
    <property type="entry name" value="Hemerythrin-like"/>
</dbReference>
<dbReference type="PROSITE" id="PS00550">
    <property type="entry name" value="HEMERYTHRINS"/>
    <property type="match status" value="1"/>
</dbReference>
<gene>
    <name evidence="6" type="ORF">C8261_06870</name>
</gene>
<dbReference type="SUPFAM" id="SSF47188">
    <property type="entry name" value="Hemerythrin-like"/>
    <property type="match status" value="1"/>
</dbReference>
<dbReference type="RefSeq" id="WP_107492912.1">
    <property type="nucleotide sequence ID" value="NZ_PZKC01000004.1"/>
</dbReference>
<dbReference type="PANTHER" id="PTHR37164">
    <property type="entry name" value="BACTERIOHEMERYTHRIN"/>
    <property type="match status" value="1"/>
</dbReference>
<keyword evidence="2" id="KW-0561">Oxygen transport</keyword>
<dbReference type="NCBIfam" id="NF033749">
    <property type="entry name" value="bact_hemeryth"/>
    <property type="match status" value="1"/>
</dbReference>
<protein>
    <submittedName>
        <fullName evidence="6">Bacteriohemerythrin</fullName>
    </submittedName>
</protein>
<comment type="similarity">
    <text evidence="1">Belongs to the hemerythrin family.</text>
</comment>
<evidence type="ECO:0000256" key="2">
    <source>
        <dbReference type="ARBA" id="ARBA00022621"/>
    </source>
</evidence>
<dbReference type="PANTHER" id="PTHR37164:SF1">
    <property type="entry name" value="BACTERIOHEMERYTHRIN"/>
    <property type="match status" value="1"/>
</dbReference>
<dbReference type="GO" id="GO:0046872">
    <property type="term" value="F:metal ion binding"/>
    <property type="evidence" value="ECO:0007669"/>
    <property type="project" value="UniProtKB-KW"/>
</dbReference>
<dbReference type="InterPro" id="IPR050669">
    <property type="entry name" value="Hemerythrin"/>
</dbReference>
<evidence type="ECO:0000313" key="6">
    <source>
        <dbReference type="EMBL" id="PTD97103.1"/>
    </source>
</evidence>
<accession>A0A2T4IH51</accession>
<name>A0A2T4IH51_9RHOO</name>
<dbReference type="CDD" id="cd12107">
    <property type="entry name" value="Hemerythrin"/>
    <property type="match status" value="1"/>
</dbReference>
<sequence length="135" mass="15071">MSLITWTKEQFATNVDTHDKEHQAIFDGLNALHAAVQGGDRAQTRAKLEQLLSTVQAHFLSEEENFGKCGYANSAAHKAEHDNLIATCTGLYAKFQSGQAEITTETTQFLKDWLVKHIPHVDRTYSEPMLNAGLR</sequence>
<dbReference type="GO" id="GO:0005344">
    <property type="term" value="F:oxygen carrier activity"/>
    <property type="evidence" value="ECO:0007669"/>
    <property type="project" value="UniProtKB-KW"/>
</dbReference>
<keyword evidence="7" id="KW-1185">Reference proteome</keyword>
<reference evidence="6 7" key="1">
    <citation type="submission" date="2018-03" db="EMBL/GenBank/DDBJ databases">
        <authorList>
            <person name="Keele B.F."/>
        </authorList>
    </citation>
    <scope>NUCLEOTIDE SEQUENCE [LARGE SCALE GENOMIC DNA]</scope>
    <source>
        <strain evidence="6 7">D20</strain>
    </source>
</reference>
<comment type="caution">
    <text evidence="6">The sequence shown here is derived from an EMBL/GenBank/DDBJ whole genome shotgun (WGS) entry which is preliminary data.</text>
</comment>
<dbReference type="InterPro" id="IPR012827">
    <property type="entry name" value="Hemerythrin_metal-bd"/>
</dbReference>
<dbReference type="AlphaFoldDB" id="A0A2T4IH51"/>
<evidence type="ECO:0000313" key="7">
    <source>
        <dbReference type="Proteomes" id="UP000241193"/>
    </source>
</evidence>
<keyword evidence="2" id="KW-0813">Transport</keyword>
<dbReference type="Proteomes" id="UP000241193">
    <property type="component" value="Unassembled WGS sequence"/>
</dbReference>
<evidence type="ECO:0000256" key="4">
    <source>
        <dbReference type="ARBA" id="ARBA00023004"/>
    </source>
</evidence>
<reference evidence="6 7" key="2">
    <citation type="submission" date="2018-04" db="EMBL/GenBank/DDBJ databases">
        <title>Thauera lacus sp. nov., isolated from an saline lake in Inner Mongolia, China.</title>
        <authorList>
            <person name="Liang Q.-Y."/>
        </authorList>
    </citation>
    <scope>NUCLEOTIDE SEQUENCE [LARGE SCALE GENOMIC DNA]</scope>
    <source>
        <strain evidence="6 7">D20</strain>
    </source>
</reference>
<organism evidence="6 7">
    <name type="scientific">Pseudothauera lacus</name>
    <dbReference type="NCBI Taxonomy" id="2136175"/>
    <lineage>
        <taxon>Bacteria</taxon>
        <taxon>Pseudomonadati</taxon>
        <taxon>Pseudomonadota</taxon>
        <taxon>Betaproteobacteria</taxon>
        <taxon>Rhodocyclales</taxon>
        <taxon>Zoogloeaceae</taxon>
        <taxon>Pseudothauera</taxon>
    </lineage>
</organism>
<dbReference type="EMBL" id="PZKC01000004">
    <property type="protein sequence ID" value="PTD97103.1"/>
    <property type="molecule type" value="Genomic_DNA"/>
</dbReference>
<evidence type="ECO:0000256" key="1">
    <source>
        <dbReference type="ARBA" id="ARBA00010587"/>
    </source>
</evidence>
<dbReference type="InterPro" id="IPR035938">
    <property type="entry name" value="Hemerythrin-like_sf"/>
</dbReference>
<keyword evidence="4" id="KW-0408">Iron</keyword>
<dbReference type="NCBIfam" id="TIGR02481">
    <property type="entry name" value="hemeryth_dom"/>
    <property type="match status" value="1"/>
</dbReference>
<dbReference type="Pfam" id="PF01814">
    <property type="entry name" value="Hemerythrin"/>
    <property type="match status" value="1"/>
</dbReference>
<dbReference type="Gene3D" id="1.20.120.50">
    <property type="entry name" value="Hemerythrin-like"/>
    <property type="match status" value="1"/>
</dbReference>